<evidence type="ECO:0000313" key="1">
    <source>
        <dbReference type="EMBL" id="MFC4261833.1"/>
    </source>
</evidence>
<reference evidence="2" key="1">
    <citation type="journal article" date="2019" name="Int. J. Syst. Evol. Microbiol.">
        <title>The Global Catalogue of Microorganisms (GCM) 10K type strain sequencing project: providing services to taxonomists for standard genome sequencing and annotation.</title>
        <authorList>
            <consortium name="The Broad Institute Genomics Platform"/>
            <consortium name="The Broad Institute Genome Sequencing Center for Infectious Disease"/>
            <person name="Wu L."/>
            <person name="Ma J."/>
        </authorList>
    </citation>
    <scope>NUCLEOTIDE SEQUENCE [LARGE SCALE GENOMIC DNA]</scope>
    <source>
        <strain evidence="2">CECT 8289</strain>
    </source>
</reference>
<dbReference type="Proteomes" id="UP001595907">
    <property type="component" value="Unassembled WGS sequence"/>
</dbReference>
<keyword evidence="2" id="KW-1185">Reference proteome</keyword>
<dbReference type="EMBL" id="JBHSCZ010000001">
    <property type="protein sequence ID" value="MFC4261833.1"/>
    <property type="molecule type" value="Genomic_DNA"/>
</dbReference>
<organism evidence="1 2">
    <name type="scientific">Ferruginibacter yonginensis</name>
    <dbReference type="NCBI Taxonomy" id="1310416"/>
    <lineage>
        <taxon>Bacteria</taxon>
        <taxon>Pseudomonadati</taxon>
        <taxon>Bacteroidota</taxon>
        <taxon>Chitinophagia</taxon>
        <taxon>Chitinophagales</taxon>
        <taxon>Chitinophagaceae</taxon>
        <taxon>Ferruginibacter</taxon>
    </lineage>
</organism>
<comment type="caution">
    <text evidence="1">The sequence shown here is derived from an EMBL/GenBank/DDBJ whole genome shotgun (WGS) entry which is preliminary data.</text>
</comment>
<name>A0ABV8QQ54_9BACT</name>
<sequence length="271" mass="30563">MNRFFTMLLCTAFANNIQAQELFTYTEPASNMPVKAIGIRANNFVMQPRVASQKTAYNVAPEIMVGLSKKIMVHGEAFFGNKMNQFNFDGASFYAKYRFLSNDDVHRHFRMAFYGKVATSNIIINQNAIDLTGRNSGAELGLVATQLINKIAISAGGSFVNAFDNGNNNKLGAIKNANKAINYNLSLGKLFLPKTYENYNQVNVNGMVEWLGQTNTFSGKTFIDVAPSIQFIFYSKARLDVGYRFPLIDHLKRNYNKGFLVRFEYNFFNAF</sequence>
<proteinExistence type="predicted"/>
<evidence type="ECO:0000313" key="2">
    <source>
        <dbReference type="Proteomes" id="UP001595907"/>
    </source>
</evidence>
<protein>
    <submittedName>
        <fullName evidence="1">Uncharacterized protein</fullName>
    </submittedName>
</protein>
<dbReference type="RefSeq" id="WP_379706886.1">
    <property type="nucleotide sequence ID" value="NZ_JBHSCZ010000001.1"/>
</dbReference>
<gene>
    <name evidence="1" type="ORF">ACFOWM_02990</name>
</gene>
<accession>A0ABV8QQ54</accession>